<keyword evidence="2" id="KW-0540">Nuclease</keyword>
<dbReference type="InterPro" id="IPR032466">
    <property type="entry name" value="Metal_Hydrolase"/>
</dbReference>
<dbReference type="InterPro" id="IPR050891">
    <property type="entry name" value="TatD-type_Hydrolase"/>
</dbReference>
<keyword evidence="8" id="KW-1185">Reference proteome</keyword>
<proteinExistence type="inferred from homology"/>
<dbReference type="PROSITE" id="PS01090">
    <property type="entry name" value="TATD_2"/>
    <property type="match status" value="1"/>
</dbReference>
<evidence type="ECO:0000313" key="9">
    <source>
        <dbReference type="WBParaSite" id="MBELARI_LOCUS16961"/>
    </source>
</evidence>
<dbReference type="InterPro" id="IPR018228">
    <property type="entry name" value="DNase_TatD-rel_CS"/>
</dbReference>
<dbReference type="AlphaFoldDB" id="A0AAF3ES52"/>
<feature type="binding site" evidence="7">
    <location>
        <position position="151"/>
    </location>
    <ligand>
        <name>a divalent metal cation</name>
        <dbReference type="ChEBI" id="CHEBI:60240"/>
        <label>2</label>
    </ligand>
</feature>
<evidence type="ECO:0000256" key="5">
    <source>
        <dbReference type="ARBA" id="ARBA00039767"/>
    </source>
</evidence>
<dbReference type="WBParaSite" id="MBELARI_LOCUS16961">
    <property type="protein sequence ID" value="MBELARI_LOCUS16961"/>
    <property type="gene ID" value="MBELARI_LOCUS16961"/>
</dbReference>
<dbReference type="Gene3D" id="3.20.20.140">
    <property type="entry name" value="Metal-dependent hydrolases"/>
    <property type="match status" value="1"/>
</dbReference>
<keyword evidence="4" id="KW-0378">Hydrolase</keyword>
<dbReference type="GO" id="GO:0005829">
    <property type="term" value="C:cytosol"/>
    <property type="evidence" value="ECO:0007669"/>
    <property type="project" value="TreeGrafter"/>
</dbReference>
<dbReference type="FunFam" id="3.20.20.140:FF:000005">
    <property type="entry name" value="TatD family hydrolase"/>
    <property type="match status" value="1"/>
</dbReference>
<accession>A0AAF3ES52</accession>
<evidence type="ECO:0000256" key="6">
    <source>
        <dbReference type="ARBA" id="ARBA00045223"/>
    </source>
</evidence>
<dbReference type="CDD" id="cd01310">
    <property type="entry name" value="TatD_DNAse"/>
    <property type="match status" value="1"/>
</dbReference>
<dbReference type="SUPFAM" id="SSF51556">
    <property type="entry name" value="Metallo-dependent hydrolases"/>
    <property type="match status" value="1"/>
</dbReference>
<dbReference type="Proteomes" id="UP000887575">
    <property type="component" value="Unassembled WGS sequence"/>
</dbReference>
<feature type="binding site" evidence="7">
    <location>
        <position position="114"/>
    </location>
    <ligand>
        <name>a divalent metal cation</name>
        <dbReference type="ChEBI" id="CHEBI:60240"/>
        <label>1</label>
    </ligand>
</feature>
<feature type="binding site" evidence="7">
    <location>
        <position position="176"/>
    </location>
    <ligand>
        <name>a divalent metal cation</name>
        <dbReference type="ChEBI" id="CHEBI:60240"/>
        <label>2</label>
    </ligand>
</feature>
<reference evidence="9" key="1">
    <citation type="submission" date="2024-02" db="UniProtKB">
        <authorList>
            <consortium name="WormBaseParasite"/>
        </authorList>
    </citation>
    <scope>IDENTIFICATION</scope>
</reference>
<protein>
    <recommendedName>
        <fullName evidence="5">Deoxyribonuclease TATDN1</fullName>
    </recommendedName>
</protein>
<evidence type="ECO:0000256" key="3">
    <source>
        <dbReference type="ARBA" id="ARBA00022723"/>
    </source>
</evidence>
<dbReference type="GO" id="GO:0008310">
    <property type="term" value="F:single-stranded DNA 3'-5' DNA exonuclease activity"/>
    <property type="evidence" value="ECO:0007669"/>
    <property type="project" value="TreeGrafter"/>
</dbReference>
<dbReference type="Pfam" id="PF01026">
    <property type="entry name" value="TatD_DNase"/>
    <property type="match status" value="1"/>
</dbReference>
<dbReference type="PANTHER" id="PTHR10060:SF15">
    <property type="entry name" value="DEOXYRIBONUCLEASE TATDN1"/>
    <property type="match status" value="1"/>
</dbReference>
<sequence>MPAMTPRVAEFEKVEKRTAYELVEIGANLFHEAFQDDFEGVLRRSKQAGITKMMLTACCEKTSREVCEMAEREPGFLYFTTGFHPYYVNNFRGTASIETFREYASHPQCVAIGECGLDYSSMNESPRDVQFEAFRQQLELAVELRKPLFLHERDAFEDFVSILSKFEDQLPPAVVHCFTGTAEEAATYLDMGFYIGVTGFVANNKLGKTVRDLLASEEIPLERLMIETDAPYLYPRVNDRKFKHINFSKEALDLHKYSSHGRTEPCSLAVICELIAGLMQRDPIEVAQITTENAKKVYGLM</sequence>
<dbReference type="PIRSF" id="PIRSF005902">
    <property type="entry name" value="DNase_TatD"/>
    <property type="match status" value="1"/>
</dbReference>
<name>A0AAF3ES52_9BILA</name>
<evidence type="ECO:0000256" key="1">
    <source>
        <dbReference type="ARBA" id="ARBA00009275"/>
    </source>
</evidence>
<feature type="binding site" evidence="7">
    <location>
        <position position="229"/>
    </location>
    <ligand>
        <name>a divalent metal cation</name>
        <dbReference type="ChEBI" id="CHEBI:60240"/>
        <label>1</label>
    </ligand>
</feature>
<evidence type="ECO:0000256" key="7">
    <source>
        <dbReference type="PIRSR" id="PIRSR005902-1"/>
    </source>
</evidence>
<keyword evidence="3 7" id="KW-0479">Metal-binding</keyword>
<evidence type="ECO:0000256" key="4">
    <source>
        <dbReference type="ARBA" id="ARBA00022801"/>
    </source>
</evidence>
<evidence type="ECO:0000256" key="2">
    <source>
        <dbReference type="ARBA" id="ARBA00022722"/>
    </source>
</evidence>
<organism evidence="8 9">
    <name type="scientific">Mesorhabditis belari</name>
    <dbReference type="NCBI Taxonomy" id="2138241"/>
    <lineage>
        <taxon>Eukaryota</taxon>
        <taxon>Metazoa</taxon>
        <taxon>Ecdysozoa</taxon>
        <taxon>Nematoda</taxon>
        <taxon>Chromadorea</taxon>
        <taxon>Rhabditida</taxon>
        <taxon>Rhabditina</taxon>
        <taxon>Rhabditomorpha</taxon>
        <taxon>Rhabditoidea</taxon>
        <taxon>Rhabditidae</taxon>
        <taxon>Mesorhabditinae</taxon>
        <taxon>Mesorhabditis</taxon>
    </lineage>
</organism>
<dbReference type="GO" id="GO:0046872">
    <property type="term" value="F:metal ion binding"/>
    <property type="evidence" value="ECO:0007669"/>
    <property type="project" value="UniProtKB-KW"/>
</dbReference>
<dbReference type="PANTHER" id="PTHR10060">
    <property type="entry name" value="TATD FAMILY DEOXYRIBONUCLEASE"/>
    <property type="match status" value="1"/>
</dbReference>
<comment type="function">
    <text evidence="6">Deoxyribonuclease which catalyzes (in vitro) the decatenation of kinetoplast DNA, which are circular DNA catenated to each other, producing linear DNA molecules. Plays an important role in chromosomal segregation and cell cycle progression during eye development probably via its DNA decatenation activity.</text>
</comment>
<dbReference type="InterPro" id="IPR001130">
    <property type="entry name" value="TatD-like"/>
</dbReference>
<comment type="similarity">
    <text evidence="1">Belongs to the metallo-dependent hydrolases superfamily. TatD-type hydrolase family.</text>
</comment>
<evidence type="ECO:0000313" key="8">
    <source>
        <dbReference type="Proteomes" id="UP000887575"/>
    </source>
</evidence>